<sequence length="324" mass="36863">MSYSFRIRFAQSPRYSIETQENKLILPVPDKQISVALCSKPEDISIREASKLVIKGTGYNSFSAAEIDGQRIKNALIVAFARWRIGVDFWQTMTAKTILTEEGLKQLEQETGKRVLHDVEGLMVFESNPKPTLAYLEAEDISKWCISHPPEDILQDFSKALESAPSLSERETLAFRLYNSSLFQLFFDARFLLLIMAIETLSEYAPRSEKAIAHVDMLIESTKSCRNLRKEDSNSMIGALRWLKQESIRQAGKRLVTERLGDRMYADMNAVKYFSQCYDLRSKLVHGGTPNRKKIEKLVPQLPLFVSDLLTTPILGPSDTDKTN</sequence>
<dbReference type="AlphaFoldDB" id="A0AAU8LYB8"/>
<dbReference type="EMBL" id="CP159373">
    <property type="protein sequence ID" value="XCN73861.1"/>
    <property type="molecule type" value="Genomic_DNA"/>
</dbReference>
<organism evidence="1">
    <name type="scientific">Candidatus Electrothrix aestuarii</name>
    <dbReference type="NCBI Taxonomy" id="3062594"/>
    <lineage>
        <taxon>Bacteria</taxon>
        <taxon>Pseudomonadati</taxon>
        <taxon>Thermodesulfobacteriota</taxon>
        <taxon>Desulfobulbia</taxon>
        <taxon>Desulfobulbales</taxon>
        <taxon>Desulfobulbaceae</taxon>
        <taxon>Candidatus Electrothrix</taxon>
    </lineage>
</organism>
<protein>
    <recommendedName>
        <fullName evidence="2">Apea-like HEPN domain-containing protein</fullName>
    </recommendedName>
</protein>
<evidence type="ECO:0008006" key="2">
    <source>
        <dbReference type="Google" id="ProtNLM"/>
    </source>
</evidence>
<gene>
    <name evidence="1" type="ORF">Q3M24_03650</name>
</gene>
<accession>A0AAU8LYB8</accession>
<name>A0AAU8LYB8_9BACT</name>
<proteinExistence type="predicted"/>
<evidence type="ECO:0000313" key="1">
    <source>
        <dbReference type="EMBL" id="XCN73861.1"/>
    </source>
</evidence>
<reference evidence="1" key="2">
    <citation type="submission" date="2024-06" db="EMBL/GenBank/DDBJ databases">
        <authorList>
            <person name="Plum-Jensen L.E."/>
            <person name="Schramm A."/>
            <person name="Marshall I.P.G."/>
        </authorList>
    </citation>
    <scope>NUCLEOTIDE SEQUENCE</scope>
    <source>
        <strain evidence="1">Rat1</strain>
    </source>
</reference>
<reference evidence="1" key="1">
    <citation type="journal article" date="2024" name="Syst. Appl. Microbiol.">
        <title>First single-strain enrichments of Electrothrix cable bacteria, description of E. aestuarii sp. nov. and E. rattekaaiensis sp. nov., and proposal of a cable bacteria taxonomy following the rules of the SeqCode.</title>
        <authorList>
            <person name="Plum-Jensen L.E."/>
            <person name="Schramm A."/>
            <person name="Marshall I.P.G."/>
        </authorList>
    </citation>
    <scope>NUCLEOTIDE SEQUENCE</scope>
    <source>
        <strain evidence="1">Rat1</strain>
    </source>
</reference>
<dbReference type="KEGG" id="eaj:Q3M24_03650"/>